<evidence type="ECO:0000259" key="6">
    <source>
        <dbReference type="PROSITE" id="PS51007"/>
    </source>
</evidence>
<keyword evidence="2 4" id="KW-0479">Metal-binding</keyword>
<feature type="chain" id="PRO_5032477776" evidence="5">
    <location>
        <begin position="21"/>
        <end position="150"/>
    </location>
</feature>
<name>A0A840EXU2_9FLAO</name>
<dbReference type="Gene3D" id="1.10.760.10">
    <property type="entry name" value="Cytochrome c-like domain"/>
    <property type="match status" value="1"/>
</dbReference>
<feature type="signal peptide" evidence="5">
    <location>
        <begin position="1"/>
        <end position="20"/>
    </location>
</feature>
<protein>
    <submittedName>
        <fullName evidence="7">Mono/diheme cytochrome c family protein</fullName>
    </submittedName>
</protein>
<dbReference type="InterPro" id="IPR051459">
    <property type="entry name" value="Cytochrome_c-type_DH"/>
</dbReference>
<keyword evidence="8" id="KW-1185">Reference proteome</keyword>
<reference evidence="7 8" key="1">
    <citation type="submission" date="2020-08" db="EMBL/GenBank/DDBJ databases">
        <title>Genomic Encyclopedia of Type Strains, Phase IV (KMG-IV): sequencing the most valuable type-strain genomes for metagenomic binning, comparative biology and taxonomic classification.</title>
        <authorList>
            <person name="Goeker M."/>
        </authorList>
    </citation>
    <scope>NUCLEOTIDE SEQUENCE [LARGE SCALE GENOMIC DNA]</scope>
    <source>
        <strain evidence="7 8">DSM 29568</strain>
    </source>
</reference>
<comment type="caution">
    <text evidence="7">The sequence shown here is derived from an EMBL/GenBank/DDBJ whole genome shotgun (WGS) entry which is preliminary data.</text>
</comment>
<keyword evidence="3 4" id="KW-0408">Iron</keyword>
<dbReference type="PANTHER" id="PTHR35008">
    <property type="entry name" value="BLL4482 PROTEIN-RELATED"/>
    <property type="match status" value="1"/>
</dbReference>
<evidence type="ECO:0000313" key="7">
    <source>
        <dbReference type="EMBL" id="MBB4119647.1"/>
    </source>
</evidence>
<keyword evidence="5" id="KW-0732">Signal</keyword>
<dbReference type="InterPro" id="IPR036909">
    <property type="entry name" value="Cyt_c-like_dom_sf"/>
</dbReference>
<gene>
    <name evidence="7" type="ORF">GGR32_001953</name>
</gene>
<dbReference type="InterPro" id="IPR009056">
    <property type="entry name" value="Cyt_c-like_dom"/>
</dbReference>
<evidence type="ECO:0000256" key="5">
    <source>
        <dbReference type="SAM" id="SignalP"/>
    </source>
</evidence>
<feature type="domain" description="Cytochrome c" evidence="6">
    <location>
        <begin position="44"/>
        <end position="132"/>
    </location>
</feature>
<accession>A0A840EXU2</accession>
<dbReference type="PROSITE" id="PS51007">
    <property type="entry name" value="CYTC"/>
    <property type="match status" value="1"/>
</dbReference>
<dbReference type="GO" id="GO:0020037">
    <property type="term" value="F:heme binding"/>
    <property type="evidence" value="ECO:0007669"/>
    <property type="project" value="InterPro"/>
</dbReference>
<evidence type="ECO:0000256" key="4">
    <source>
        <dbReference type="PROSITE-ProRule" id="PRU00433"/>
    </source>
</evidence>
<evidence type="ECO:0000256" key="1">
    <source>
        <dbReference type="ARBA" id="ARBA00022617"/>
    </source>
</evidence>
<dbReference type="GO" id="GO:0046872">
    <property type="term" value="F:metal ion binding"/>
    <property type="evidence" value="ECO:0007669"/>
    <property type="project" value="UniProtKB-KW"/>
</dbReference>
<dbReference type="PANTHER" id="PTHR35008:SF8">
    <property type="entry name" value="ALCOHOL DEHYDROGENASE CYTOCHROME C SUBUNIT"/>
    <property type="match status" value="1"/>
</dbReference>
<keyword evidence="1 4" id="KW-0349">Heme</keyword>
<dbReference type="RefSeq" id="WP_183477996.1">
    <property type="nucleotide sequence ID" value="NZ_JACIFO010000008.1"/>
</dbReference>
<sequence>MKSFSTLLSLLFLLVFSACKDQKSNTKKDTYEATKPVKLSPRQLSIAKGKGLYKKHCTVCHQPHGKGVASIYPPLRGSNWLTEKRTESIHAVKYGLQGKIEVNGNTYDNIMLPLGLKDEEVANVLNYVMNAWGNQEDKLVTIEEVAQVKK</sequence>
<dbReference type="SUPFAM" id="SSF46626">
    <property type="entry name" value="Cytochrome c"/>
    <property type="match status" value="1"/>
</dbReference>
<evidence type="ECO:0000256" key="3">
    <source>
        <dbReference type="ARBA" id="ARBA00023004"/>
    </source>
</evidence>
<proteinExistence type="predicted"/>
<dbReference type="Proteomes" id="UP000553034">
    <property type="component" value="Unassembled WGS sequence"/>
</dbReference>
<dbReference type="PROSITE" id="PS51257">
    <property type="entry name" value="PROKAR_LIPOPROTEIN"/>
    <property type="match status" value="1"/>
</dbReference>
<organism evidence="7 8">
    <name type="scientific">Mesonia hippocampi</name>
    <dbReference type="NCBI Taxonomy" id="1628250"/>
    <lineage>
        <taxon>Bacteria</taxon>
        <taxon>Pseudomonadati</taxon>
        <taxon>Bacteroidota</taxon>
        <taxon>Flavobacteriia</taxon>
        <taxon>Flavobacteriales</taxon>
        <taxon>Flavobacteriaceae</taxon>
        <taxon>Mesonia</taxon>
    </lineage>
</organism>
<evidence type="ECO:0000313" key="8">
    <source>
        <dbReference type="Proteomes" id="UP000553034"/>
    </source>
</evidence>
<evidence type="ECO:0000256" key="2">
    <source>
        <dbReference type="ARBA" id="ARBA00022723"/>
    </source>
</evidence>
<dbReference type="GO" id="GO:0009055">
    <property type="term" value="F:electron transfer activity"/>
    <property type="evidence" value="ECO:0007669"/>
    <property type="project" value="InterPro"/>
</dbReference>
<dbReference type="EMBL" id="JACIFO010000008">
    <property type="protein sequence ID" value="MBB4119647.1"/>
    <property type="molecule type" value="Genomic_DNA"/>
</dbReference>
<dbReference type="AlphaFoldDB" id="A0A840EXU2"/>
<dbReference type="Pfam" id="PF00034">
    <property type="entry name" value="Cytochrom_C"/>
    <property type="match status" value="1"/>
</dbReference>